<dbReference type="EMBL" id="JAUEPU010000027">
    <property type="protein sequence ID" value="KAK0492932.1"/>
    <property type="molecule type" value="Genomic_DNA"/>
</dbReference>
<gene>
    <name evidence="1" type="ORF">EDD18DRAFT_1078970</name>
</gene>
<organism evidence="1 2">
    <name type="scientific">Armillaria luteobubalina</name>
    <dbReference type="NCBI Taxonomy" id="153913"/>
    <lineage>
        <taxon>Eukaryota</taxon>
        <taxon>Fungi</taxon>
        <taxon>Dikarya</taxon>
        <taxon>Basidiomycota</taxon>
        <taxon>Agaricomycotina</taxon>
        <taxon>Agaricomycetes</taxon>
        <taxon>Agaricomycetidae</taxon>
        <taxon>Agaricales</taxon>
        <taxon>Marasmiineae</taxon>
        <taxon>Physalacriaceae</taxon>
        <taxon>Armillaria</taxon>
    </lineage>
</organism>
<proteinExistence type="predicted"/>
<evidence type="ECO:0000313" key="1">
    <source>
        <dbReference type="EMBL" id="KAK0492932.1"/>
    </source>
</evidence>
<name>A0AA39PYH3_9AGAR</name>
<reference evidence="1" key="1">
    <citation type="submission" date="2023-06" db="EMBL/GenBank/DDBJ databases">
        <authorList>
            <consortium name="Lawrence Berkeley National Laboratory"/>
            <person name="Ahrendt S."/>
            <person name="Sahu N."/>
            <person name="Indic B."/>
            <person name="Wong-Bajracharya J."/>
            <person name="Merenyi Z."/>
            <person name="Ke H.-M."/>
            <person name="Monk M."/>
            <person name="Kocsube S."/>
            <person name="Drula E."/>
            <person name="Lipzen A."/>
            <person name="Balint B."/>
            <person name="Henrissat B."/>
            <person name="Andreopoulos B."/>
            <person name="Martin F.M."/>
            <person name="Harder C.B."/>
            <person name="Rigling D."/>
            <person name="Ford K.L."/>
            <person name="Foster G.D."/>
            <person name="Pangilinan J."/>
            <person name="Papanicolaou A."/>
            <person name="Barry K."/>
            <person name="LaButti K."/>
            <person name="Viragh M."/>
            <person name="Koriabine M."/>
            <person name="Yan M."/>
            <person name="Riley R."/>
            <person name="Champramary S."/>
            <person name="Plett K.L."/>
            <person name="Tsai I.J."/>
            <person name="Slot J."/>
            <person name="Sipos G."/>
            <person name="Plett J."/>
            <person name="Nagy L.G."/>
            <person name="Grigoriev I.V."/>
        </authorList>
    </citation>
    <scope>NUCLEOTIDE SEQUENCE</scope>
    <source>
        <strain evidence="1">HWK02</strain>
    </source>
</reference>
<accession>A0AA39PYH3</accession>
<protein>
    <submittedName>
        <fullName evidence="1">Uncharacterized protein</fullName>
    </submittedName>
</protein>
<comment type="caution">
    <text evidence="1">The sequence shown here is derived from an EMBL/GenBank/DDBJ whole genome shotgun (WGS) entry which is preliminary data.</text>
</comment>
<dbReference type="Proteomes" id="UP001175228">
    <property type="component" value="Unassembled WGS sequence"/>
</dbReference>
<evidence type="ECO:0000313" key="2">
    <source>
        <dbReference type="Proteomes" id="UP001175228"/>
    </source>
</evidence>
<dbReference type="AlphaFoldDB" id="A0AA39PYH3"/>
<keyword evidence="2" id="KW-1185">Reference proteome</keyword>
<sequence>MHQLGHCYVRSSLSDITSAELWPYRLRQIAAKVYDRNPCFYKVDLCVIALLLDENISYVPPLIVIQEARKGGKPRALFTRLCHCSPPPVLDALPITCESATCAEYRCIGMSRMEACRTLHYPSSIPM</sequence>